<proteinExistence type="inferred from homology"/>
<dbReference type="SUPFAM" id="SSF52413">
    <property type="entry name" value="UDP-glucose/GDP-mannose dehydrogenase C-terminal domain"/>
    <property type="match status" value="1"/>
</dbReference>
<comment type="similarity">
    <text evidence="2 8">Belongs to the UDP-glucose/GDP-mannose dehydrogenase family.</text>
</comment>
<dbReference type="Gene3D" id="1.20.5.100">
    <property type="entry name" value="Cytochrome c1, transmembrane anchor, C-terminal"/>
    <property type="match status" value="1"/>
</dbReference>
<dbReference type="PIRSF" id="PIRSF500134">
    <property type="entry name" value="UDPglc_DH_bac"/>
    <property type="match status" value="1"/>
</dbReference>
<accession>A0ABX9XEZ7</accession>
<dbReference type="NCBIfam" id="TIGR03026">
    <property type="entry name" value="NDP-sugDHase"/>
    <property type="match status" value="1"/>
</dbReference>
<evidence type="ECO:0000256" key="5">
    <source>
        <dbReference type="ARBA" id="ARBA00023002"/>
    </source>
</evidence>
<evidence type="ECO:0000313" key="11">
    <source>
        <dbReference type="Proteomes" id="UP000275199"/>
    </source>
</evidence>
<evidence type="ECO:0000256" key="1">
    <source>
        <dbReference type="ARBA" id="ARBA00004701"/>
    </source>
</evidence>
<keyword evidence="5 8" id="KW-0560">Oxidoreductase</keyword>
<dbReference type="RefSeq" id="WP_123890612.1">
    <property type="nucleotide sequence ID" value="NZ_RKKU01000022.1"/>
</dbReference>
<dbReference type="Pfam" id="PF03720">
    <property type="entry name" value="UDPG_MGDP_dh_C"/>
    <property type="match status" value="1"/>
</dbReference>
<reference evidence="10 11" key="1">
    <citation type="submission" date="2018-11" db="EMBL/GenBank/DDBJ databases">
        <authorList>
            <person name="Jang G.I."/>
            <person name="Hwang C.Y."/>
        </authorList>
    </citation>
    <scope>NUCLEOTIDE SEQUENCE [LARGE SCALE GENOMIC DNA]</scope>
    <source>
        <strain evidence="10 11">SSM26</strain>
    </source>
</reference>
<keyword evidence="11" id="KW-1185">Reference proteome</keyword>
<comment type="caution">
    <text evidence="10">The sequence shown here is derived from an EMBL/GenBank/DDBJ whole genome shotgun (WGS) entry which is preliminary data.</text>
</comment>
<protein>
    <recommendedName>
        <fullName evidence="4 8">UDP-glucose 6-dehydrogenase</fullName>
        <ecNumber evidence="3 8">1.1.1.22</ecNumber>
    </recommendedName>
</protein>
<organism evidence="10 11">
    <name type="scientific">Pseudomonas neustonica</name>
    <dbReference type="NCBI Taxonomy" id="2487346"/>
    <lineage>
        <taxon>Bacteria</taxon>
        <taxon>Pseudomonadati</taxon>
        <taxon>Pseudomonadota</taxon>
        <taxon>Gammaproteobacteria</taxon>
        <taxon>Pseudomonadales</taxon>
        <taxon>Pseudomonadaceae</taxon>
        <taxon>Pseudomonas</taxon>
    </lineage>
</organism>
<dbReference type="InterPro" id="IPR008927">
    <property type="entry name" value="6-PGluconate_DH-like_C_sf"/>
</dbReference>
<evidence type="ECO:0000259" key="9">
    <source>
        <dbReference type="SMART" id="SM00984"/>
    </source>
</evidence>
<dbReference type="EMBL" id="RKKU01000022">
    <property type="protein sequence ID" value="ROZ82345.1"/>
    <property type="molecule type" value="Genomic_DNA"/>
</dbReference>
<dbReference type="InterPro" id="IPR014027">
    <property type="entry name" value="UDP-Glc/GDP-Man_DH_C"/>
</dbReference>
<comment type="pathway">
    <text evidence="1">Nucleotide-sugar biosynthesis; UDP-alpha-D-glucuronate biosynthesis; UDP-alpha-D-glucuronate from UDP-alpha-D-glucose: step 1/1.</text>
</comment>
<dbReference type="Proteomes" id="UP000275199">
    <property type="component" value="Unassembled WGS sequence"/>
</dbReference>
<evidence type="ECO:0000256" key="2">
    <source>
        <dbReference type="ARBA" id="ARBA00006601"/>
    </source>
</evidence>
<dbReference type="InterPro" id="IPR001732">
    <property type="entry name" value="UDP-Glc/GDP-Man_DH_N"/>
</dbReference>
<dbReference type="PANTHER" id="PTHR43750:SF3">
    <property type="entry name" value="UDP-GLUCOSE 6-DEHYDROGENASE TUAD"/>
    <property type="match status" value="1"/>
</dbReference>
<dbReference type="PIRSF" id="PIRSF000124">
    <property type="entry name" value="UDPglc_GDPman_dh"/>
    <property type="match status" value="1"/>
</dbReference>
<dbReference type="Gene3D" id="3.40.50.720">
    <property type="entry name" value="NAD(P)-binding Rossmann-like Domain"/>
    <property type="match status" value="2"/>
</dbReference>
<feature type="domain" description="UDP-glucose/GDP-mannose dehydrogenase C-terminal" evidence="9">
    <location>
        <begin position="311"/>
        <end position="415"/>
    </location>
</feature>
<dbReference type="Pfam" id="PF03721">
    <property type="entry name" value="UDPG_MGDP_dh_N"/>
    <property type="match status" value="1"/>
</dbReference>
<dbReference type="InterPro" id="IPR014026">
    <property type="entry name" value="UDP-Glc/GDP-Man_DH_dimer"/>
</dbReference>
<dbReference type="PANTHER" id="PTHR43750">
    <property type="entry name" value="UDP-GLUCOSE 6-DEHYDROGENASE TUAD"/>
    <property type="match status" value="1"/>
</dbReference>
<dbReference type="SUPFAM" id="SSF48179">
    <property type="entry name" value="6-phosphogluconate dehydrogenase C-terminal domain-like"/>
    <property type="match status" value="1"/>
</dbReference>
<gene>
    <name evidence="10" type="ORF">EF096_15020</name>
</gene>
<dbReference type="Pfam" id="PF00984">
    <property type="entry name" value="UDPG_MGDP_dh"/>
    <property type="match status" value="1"/>
</dbReference>
<keyword evidence="6 8" id="KW-0520">NAD</keyword>
<evidence type="ECO:0000256" key="7">
    <source>
        <dbReference type="ARBA" id="ARBA00047473"/>
    </source>
</evidence>
<dbReference type="InterPro" id="IPR028357">
    <property type="entry name" value="UDPglc_DH_bac"/>
</dbReference>
<name>A0ABX9XEZ7_9PSED</name>
<evidence type="ECO:0000256" key="4">
    <source>
        <dbReference type="ARBA" id="ARBA00015132"/>
    </source>
</evidence>
<evidence type="ECO:0000313" key="10">
    <source>
        <dbReference type="EMBL" id="ROZ82345.1"/>
    </source>
</evidence>
<evidence type="ECO:0000256" key="3">
    <source>
        <dbReference type="ARBA" id="ARBA00012954"/>
    </source>
</evidence>
<dbReference type="SUPFAM" id="SSF51735">
    <property type="entry name" value="NAD(P)-binding Rossmann-fold domains"/>
    <property type="match status" value="1"/>
</dbReference>
<sequence length="431" mass="47848">MHLDVYGDTLCALVAATALASSGNNVQLHVPEGNVAMQLARRECPFREPGLAEMMAEQAESGRLLLCTMQTPPHQASTVVWLALSPDALELAHAVVTALPTDRVQPWLVVNQSTFAVGTSDSLQQALSARAELSDTDCAVVSLPDLLIEGNALQSFMRADSWLLGSEHLWAQNLVAELLRPFNRRRDAVMVMSSREAEFSKLAITGMLATRLSYMNDMANLADTLQVDIERVRQGMGADKRIGDAYLYPGCGFGGLSFSRDVMSLATTLQGSGMQPQLLDEVLRINERQKEVLFRKLWQHYGTNLRGRRVAIWGVSFKPETSRIDNSPALKLMEALWAQGVEVHVHDPRALGVLREWAGERDDLVLHDDPYEAAAGADALMLVTEWKAYWSPDLFRLKMSMAHPLLLDGRNVWDPDFMKQSGFDYLGIGRR</sequence>
<dbReference type="EC" id="1.1.1.22" evidence="3 8"/>
<dbReference type="InterPro" id="IPR017476">
    <property type="entry name" value="UDP-Glc/GDP-Man"/>
</dbReference>
<evidence type="ECO:0000256" key="8">
    <source>
        <dbReference type="PIRNR" id="PIRNR000124"/>
    </source>
</evidence>
<dbReference type="InterPro" id="IPR036220">
    <property type="entry name" value="UDP-Glc/GDP-Man_DH_C_sf"/>
</dbReference>
<evidence type="ECO:0000256" key="6">
    <source>
        <dbReference type="ARBA" id="ARBA00023027"/>
    </source>
</evidence>
<dbReference type="InterPro" id="IPR036291">
    <property type="entry name" value="NAD(P)-bd_dom_sf"/>
</dbReference>
<dbReference type="SMART" id="SM00984">
    <property type="entry name" value="UDPG_MGDP_dh_C"/>
    <property type="match status" value="1"/>
</dbReference>
<comment type="catalytic activity">
    <reaction evidence="7 8">
        <text>UDP-alpha-D-glucose + 2 NAD(+) + H2O = UDP-alpha-D-glucuronate + 2 NADH + 3 H(+)</text>
        <dbReference type="Rhea" id="RHEA:23596"/>
        <dbReference type="ChEBI" id="CHEBI:15377"/>
        <dbReference type="ChEBI" id="CHEBI:15378"/>
        <dbReference type="ChEBI" id="CHEBI:57540"/>
        <dbReference type="ChEBI" id="CHEBI:57945"/>
        <dbReference type="ChEBI" id="CHEBI:58052"/>
        <dbReference type="ChEBI" id="CHEBI:58885"/>
        <dbReference type="EC" id="1.1.1.22"/>
    </reaction>
</comment>